<dbReference type="SUPFAM" id="SSF52540">
    <property type="entry name" value="P-loop containing nucleoside triphosphate hydrolases"/>
    <property type="match status" value="1"/>
</dbReference>
<sequence length="329" mass="33799">MSGMAQTGSGSGELTPLVLLTGDEQLLVDRAISRATAAARRIEAGAERRDGVAAGLTVGEFSDLVAPSLFAEPRVVVIRGAHEAGKDLAAALIGYTKDPVEGVWLVVQHAGGARNKAIGEALTKAGATVVTCNKITRLNERIDFVRAEIRRAGGTTNPAAVTALVEAVGSDLRELAAAADQLVADTGGTVDEQAVRRYHRGRAEVTGFTVSDATMSGDLAGALESLRWALGVGVAPVLVADALADGVRTVAKVSGAKGGNSYAIASALGMPPWKVDRARGMARGWSTDGLVGGMAIVAELNAAVKGAAVDVEYALERAVIDLVAARKRR</sequence>
<dbReference type="eggNOG" id="COG1466">
    <property type="taxonomic scope" value="Bacteria"/>
</dbReference>
<evidence type="ECO:0000256" key="5">
    <source>
        <dbReference type="ARBA" id="ARBA00022932"/>
    </source>
</evidence>
<comment type="similarity">
    <text evidence="6">Belongs to the DNA polymerase HolA subunit family.</text>
</comment>
<dbReference type="EMBL" id="CP001737">
    <property type="protein sequence ID" value="ACV77946.1"/>
    <property type="molecule type" value="Genomic_DNA"/>
</dbReference>
<dbReference type="HOGENOM" id="CLU_052338_0_0_11"/>
<dbReference type="STRING" id="479431.Namu_1551"/>
<keyword evidence="9" id="KW-1185">Reference proteome</keyword>
<dbReference type="InterPro" id="IPR027417">
    <property type="entry name" value="P-loop_NTPase"/>
</dbReference>
<comment type="catalytic activity">
    <reaction evidence="7">
        <text>DNA(n) + a 2'-deoxyribonucleoside 5'-triphosphate = DNA(n+1) + diphosphate</text>
        <dbReference type="Rhea" id="RHEA:22508"/>
        <dbReference type="Rhea" id="RHEA-COMP:17339"/>
        <dbReference type="Rhea" id="RHEA-COMP:17340"/>
        <dbReference type="ChEBI" id="CHEBI:33019"/>
        <dbReference type="ChEBI" id="CHEBI:61560"/>
        <dbReference type="ChEBI" id="CHEBI:173112"/>
        <dbReference type="EC" id="2.7.7.7"/>
    </reaction>
</comment>
<dbReference type="PANTHER" id="PTHR34388">
    <property type="entry name" value="DNA POLYMERASE III SUBUNIT DELTA"/>
    <property type="match status" value="1"/>
</dbReference>
<evidence type="ECO:0000256" key="3">
    <source>
        <dbReference type="ARBA" id="ARBA00022695"/>
    </source>
</evidence>
<evidence type="ECO:0000256" key="7">
    <source>
        <dbReference type="ARBA" id="ARBA00049244"/>
    </source>
</evidence>
<evidence type="ECO:0000256" key="2">
    <source>
        <dbReference type="ARBA" id="ARBA00022679"/>
    </source>
</evidence>
<proteinExistence type="inferred from homology"/>
<keyword evidence="4" id="KW-0235">DNA replication</keyword>
<protein>
    <recommendedName>
        <fullName evidence="1">DNA-directed DNA polymerase</fullName>
        <ecNumber evidence="1">2.7.7.7</ecNumber>
    </recommendedName>
</protein>
<evidence type="ECO:0000313" key="8">
    <source>
        <dbReference type="EMBL" id="ACV77946.1"/>
    </source>
</evidence>
<evidence type="ECO:0000256" key="6">
    <source>
        <dbReference type="ARBA" id="ARBA00034754"/>
    </source>
</evidence>
<dbReference type="AlphaFoldDB" id="C8XF60"/>
<evidence type="ECO:0000256" key="4">
    <source>
        <dbReference type="ARBA" id="ARBA00022705"/>
    </source>
</evidence>
<dbReference type="SUPFAM" id="SSF48019">
    <property type="entry name" value="post-AAA+ oligomerization domain-like"/>
    <property type="match status" value="1"/>
</dbReference>
<dbReference type="InterPro" id="IPR008921">
    <property type="entry name" value="DNA_pol3_clamp-load_cplx_C"/>
</dbReference>
<dbReference type="EC" id="2.7.7.7" evidence="1"/>
<gene>
    <name evidence="8" type="ordered locus">Namu_1551</name>
</gene>
<accession>C8XF60</accession>
<name>C8XF60_NAKMY</name>
<dbReference type="PANTHER" id="PTHR34388:SF1">
    <property type="entry name" value="DNA POLYMERASE III SUBUNIT DELTA"/>
    <property type="match status" value="1"/>
</dbReference>
<dbReference type="NCBIfam" id="TIGR01128">
    <property type="entry name" value="holA"/>
    <property type="match status" value="1"/>
</dbReference>
<dbReference type="Gene3D" id="3.40.50.300">
    <property type="entry name" value="P-loop containing nucleotide triphosphate hydrolases"/>
    <property type="match status" value="1"/>
</dbReference>
<dbReference type="InterPro" id="IPR005790">
    <property type="entry name" value="DNA_polIII_delta"/>
</dbReference>
<keyword evidence="5" id="KW-0239">DNA-directed DNA polymerase</keyword>
<evidence type="ECO:0000256" key="1">
    <source>
        <dbReference type="ARBA" id="ARBA00012417"/>
    </source>
</evidence>
<dbReference type="GO" id="GO:0003677">
    <property type="term" value="F:DNA binding"/>
    <property type="evidence" value="ECO:0007669"/>
    <property type="project" value="InterPro"/>
</dbReference>
<evidence type="ECO:0000313" key="9">
    <source>
        <dbReference type="Proteomes" id="UP000002218"/>
    </source>
</evidence>
<dbReference type="RefSeq" id="WP_015746852.1">
    <property type="nucleotide sequence ID" value="NC_013235.1"/>
</dbReference>
<dbReference type="KEGG" id="nml:Namu_1551"/>
<dbReference type="GO" id="GO:0003887">
    <property type="term" value="F:DNA-directed DNA polymerase activity"/>
    <property type="evidence" value="ECO:0007669"/>
    <property type="project" value="UniProtKB-KW"/>
</dbReference>
<dbReference type="Proteomes" id="UP000002218">
    <property type="component" value="Chromosome"/>
</dbReference>
<organism evidence="8 9">
    <name type="scientific">Nakamurella multipartita (strain ATCC 700099 / DSM 44233 / CIP 104796 / JCM 9543 / NBRC 105858 / Y-104)</name>
    <name type="common">Microsphaera multipartita</name>
    <dbReference type="NCBI Taxonomy" id="479431"/>
    <lineage>
        <taxon>Bacteria</taxon>
        <taxon>Bacillati</taxon>
        <taxon>Actinomycetota</taxon>
        <taxon>Actinomycetes</taxon>
        <taxon>Nakamurellales</taxon>
        <taxon>Nakamurellaceae</taxon>
        <taxon>Nakamurella</taxon>
    </lineage>
</organism>
<dbReference type="Gene3D" id="1.20.272.10">
    <property type="match status" value="1"/>
</dbReference>
<reference evidence="8 9" key="2">
    <citation type="journal article" date="2010" name="Stand. Genomic Sci.">
        <title>Complete genome sequence of Nakamurella multipartita type strain (Y-104).</title>
        <authorList>
            <person name="Tice H."/>
            <person name="Mayilraj S."/>
            <person name="Sims D."/>
            <person name="Lapidus A."/>
            <person name="Nolan M."/>
            <person name="Lucas S."/>
            <person name="Glavina Del Rio T."/>
            <person name="Copeland A."/>
            <person name="Cheng J.F."/>
            <person name="Meincke L."/>
            <person name="Bruce D."/>
            <person name="Goodwin L."/>
            <person name="Pitluck S."/>
            <person name="Ivanova N."/>
            <person name="Mavromatis K."/>
            <person name="Ovchinnikova G."/>
            <person name="Pati A."/>
            <person name="Chen A."/>
            <person name="Palaniappan K."/>
            <person name="Land M."/>
            <person name="Hauser L."/>
            <person name="Chang Y.J."/>
            <person name="Jeffries C.D."/>
            <person name="Detter J.C."/>
            <person name="Brettin T."/>
            <person name="Rohde M."/>
            <person name="Goker M."/>
            <person name="Bristow J."/>
            <person name="Eisen J.A."/>
            <person name="Markowitz V."/>
            <person name="Hugenholtz P."/>
            <person name="Kyrpides N.C."/>
            <person name="Klenk H.P."/>
            <person name="Chen F."/>
        </authorList>
    </citation>
    <scope>NUCLEOTIDE SEQUENCE [LARGE SCALE GENOMIC DNA]</scope>
    <source>
        <strain evidence="9">ATCC 700099 / DSM 44233 / CIP 104796 / JCM 9543 / NBRC 105858 / Y-104</strain>
    </source>
</reference>
<dbReference type="GO" id="GO:0006261">
    <property type="term" value="P:DNA-templated DNA replication"/>
    <property type="evidence" value="ECO:0007669"/>
    <property type="project" value="TreeGrafter"/>
</dbReference>
<reference evidence="9" key="1">
    <citation type="submission" date="2009-09" db="EMBL/GenBank/DDBJ databases">
        <title>The complete genome of Nakamurella multipartita DSM 44233.</title>
        <authorList>
            <consortium name="US DOE Joint Genome Institute (JGI-PGF)"/>
            <person name="Lucas S."/>
            <person name="Copeland A."/>
            <person name="Lapidus A."/>
            <person name="Glavina del Rio T."/>
            <person name="Dalin E."/>
            <person name="Tice H."/>
            <person name="Bruce D."/>
            <person name="Goodwin L."/>
            <person name="Pitluck S."/>
            <person name="Kyrpides N."/>
            <person name="Mavromatis K."/>
            <person name="Ivanova N."/>
            <person name="Ovchinnikova G."/>
            <person name="Sims D."/>
            <person name="Meincke L."/>
            <person name="Brettin T."/>
            <person name="Detter J.C."/>
            <person name="Han C."/>
            <person name="Larimer F."/>
            <person name="Land M."/>
            <person name="Hauser L."/>
            <person name="Markowitz V."/>
            <person name="Cheng J.-F."/>
            <person name="Hugenholtz P."/>
            <person name="Woyke T."/>
            <person name="Wu D."/>
            <person name="Klenk H.-P."/>
            <person name="Eisen J.A."/>
        </authorList>
    </citation>
    <scope>NUCLEOTIDE SEQUENCE [LARGE SCALE GENOMIC DNA]</scope>
    <source>
        <strain evidence="9">ATCC 700099 / DSM 44233 / CIP 104796 / JCM 9543 / NBRC 105858 / Y-104</strain>
    </source>
</reference>
<keyword evidence="2" id="KW-0808">Transferase</keyword>
<dbReference type="InParanoid" id="C8XF60"/>
<dbReference type="GO" id="GO:0009360">
    <property type="term" value="C:DNA polymerase III complex"/>
    <property type="evidence" value="ECO:0007669"/>
    <property type="project" value="TreeGrafter"/>
</dbReference>
<keyword evidence="3" id="KW-0548">Nucleotidyltransferase</keyword>